<dbReference type="InterPro" id="IPR000086">
    <property type="entry name" value="NUDIX_hydrolase_dom"/>
</dbReference>
<dbReference type="EMBL" id="JTDF01008529">
    <property type="protein sequence ID" value="KAF8564501.1"/>
    <property type="molecule type" value="Genomic_DNA"/>
</dbReference>
<comment type="caution">
    <text evidence="2">The sequence shown here is derived from an EMBL/GenBank/DDBJ whole genome shotgun (WGS) entry which is preliminary data.</text>
</comment>
<proteinExistence type="predicted"/>
<dbReference type="PROSITE" id="PS51462">
    <property type="entry name" value="NUDIX"/>
    <property type="match status" value="1"/>
</dbReference>
<dbReference type="PANTHER" id="PTHR13030">
    <property type="entry name" value="NUDIX HYDROLASE"/>
    <property type="match status" value="1"/>
</dbReference>
<dbReference type="PANTHER" id="PTHR13030:SF8">
    <property type="entry name" value="ADP-RIBOSE PYROPHOSPHATASE, MITOCHONDRIAL"/>
    <property type="match status" value="1"/>
</dbReference>
<evidence type="ECO:0000259" key="1">
    <source>
        <dbReference type="PROSITE" id="PS51462"/>
    </source>
</evidence>
<evidence type="ECO:0000313" key="2">
    <source>
        <dbReference type="EMBL" id="KAF8564501.1"/>
    </source>
</evidence>
<dbReference type="Gene3D" id="3.90.79.10">
    <property type="entry name" value="Nucleoside Triphosphate Pyrophosphohydrolase"/>
    <property type="match status" value="1"/>
</dbReference>
<gene>
    <name evidence="2" type="ORF">P879_10314</name>
</gene>
<dbReference type="InterPro" id="IPR015797">
    <property type="entry name" value="NUDIX_hydrolase-like_dom_sf"/>
</dbReference>
<dbReference type="InterPro" id="IPR039989">
    <property type="entry name" value="NUDT9"/>
</dbReference>
<protein>
    <submittedName>
        <fullName evidence="2">ADP-ribose pyrophosphatase mitochondrial</fullName>
    </submittedName>
</protein>
<sequence length="123" mass="14099">MVDAGEKCTDTLKREFSEEALNSKEATPEQLEKLRRLVEEFFASGTQVYSGYVDDPRNTDNAWMETVAVNFHDETGDRIARFDLKAGDDAKKVCWMDVSSDIKLYASHRDFLQLAAKLRDAKW</sequence>
<dbReference type="CDD" id="cd03670">
    <property type="entry name" value="NUDIX_ADPRase_Nudt9"/>
    <property type="match status" value="1"/>
</dbReference>
<reference evidence="2 3" key="1">
    <citation type="submission" date="2019-07" db="EMBL/GenBank/DDBJ databases">
        <title>Annotation for the trematode Paragonimus westermani.</title>
        <authorList>
            <person name="Choi Y.-J."/>
        </authorList>
    </citation>
    <scope>NUCLEOTIDE SEQUENCE [LARGE SCALE GENOMIC DNA]</scope>
    <source>
        <strain evidence="2">180907_Pwestermani</strain>
    </source>
</reference>
<accession>A0A8T0DCM5</accession>
<keyword evidence="3" id="KW-1185">Reference proteome</keyword>
<organism evidence="2 3">
    <name type="scientific">Paragonimus westermani</name>
    <dbReference type="NCBI Taxonomy" id="34504"/>
    <lineage>
        <taxon>Eukaryota</taxon>
        <taxon>Metazoa</taxon>
        <taxon>Spiralia</taxon>
        <taxon>Lophotrochozoa</taxon>
        <taxon>Platyhelminthes</taxon>
        <taxon>Trematoda</taxon>
        <taxon>Digenea</taxon>
        <taxon>Plagiorchiida</taxon>
        <taxon>Troglotremata</taxon>
        <taxon>Troglotrematidae</taxon>
        <taxon>Paragonimus</taxon>
    </lineage>
</organism>
<dbReference type="OrthoDB" id="9972248at2759"/>
<feature type="domain" description="Nudix hydrolase" evidence="1">
    <location>
        <begin position="1"/>
        <end position="118"/>
    </location>
</feature>
<dbReference type="SUPFAM" id="SSF55811">
    <property type="entry name" value="Nudix"/>
    <property type="match status" value="1"/>
</dbReference>
<name>A0A8T0DCM5_9TREM</name>
<dbReference type="Proteomes" id="UP000699462">
    <property type="component" value="Unassembled WGS sequence"/>
</dbReference>
<dbReference type="AlphaFoldDB" id="A0A8T0DCM5"/>
<dbReference type="GO" id="GO:0047631">
    <property type="term" value="F:ADP-ribose diphosphatase activity"/>
    <property type="evidence" value="ECO:0007669"/>
    <property type="project" value="InterPro"/>
</dbReference>
<evidence type="ECO:0000313" key="3">
    <source>
        <dbReference type="Proteomes" id="UP000699462"/>
    </source>
</evidence>